<reference evidence="2" key="1">
    <citation type="journal article" date="2020" name="Stud. Mycol.">
        <title>101 Dothideomycetes genomes: a test case for predicting lifestyles and emergence of pathogens.</title>
        <authorList>
            <person name="Haridas S."/>
            <person name="Albert R."/>
            <person name="Binder M."/>
            <person name="Bloem J."/>
            <person name="Labutti K."/>
            <person name="Salamov A."/>
            <person name="Andreopoulos B."/>
            <person name="Baker S."/>
            <person name="Barry K."/>
            <person name="Bills G."/>
            <person name="Bluhm B."/>
            <person name="Cannon C."/>
            <person name="Castanera R."/>
            <person name="Culley D."/>
            <person name="Daum C."/>
            <person name="Ezra D."/>
            <person name="Gonzalez J."/>
            <person name="Henrissat B."/>
            <person name="Kuo A."/>
            <person name="Liang C."/>
            <person name="Lipzen A."/>
            <person name="Lutzoni F."/>
            <person name="Magnuson J."/>
            <person name="Mondo S."/>
            <person name="Nolan M."/>
            <person name="Ohm R."/>
            <person name="Pangilinan J."/>
            <person name="Park H.-J."/>
            <person name="Ramirez L."/>
            <person name="Alfaro M."/>
            <person name="Sun H."/>
            <person name="Tritt A."/>
            <person name="Yoshinaga Y."/>
            <person name="Zwiers L.-H."/>
            <person name="Turgeon B."/>
            <person name="Goodwin S."/>
            <person name="Spatafora J."/>
            <person name="Crous P."/>
            <person name="Grigoriev I."/>
        </authorList>
    </citation>
    <scope>NUCLEOTIDE SEQUENCE</scope>
    <source>
        <strain evidence="2">CBS 379.55</strain>
    </source>
</reference>
<evidence type="ECO:0000313" key="2">
    <source>
        <dbReference type="EMBL" id="KAF2274248.1"/>
    </source>
</evidence>
<feature type="transmembrane region" description="Helical" evidence="1">
    <location>
        <begin position="360"/>
        <end position="381"/>
    </location>
</feature>
<dbReference type="Gene3D" id="1.20.58.340">
    <property type="entry name" value="Magnesium transport protein CorA, transmembrane region"/>
    <property type="match status" value="1"/>
</dbReference>
<dbReference type="GeneID" id="54550272"/>
<accession>A0A6A6JE19</accession>
<dbReference type="Proteomes" id="UP000800097">
    <property type="component" value="Unassembled WGS sequence"/>
</dbReference>
<dbReference type="AlphaFoldDB" id="A0A6A6JE19"/>
<gene>
    <name evidence="2" type="ORF">EI97DRAFT_422757</name>
</gene>
<name>A0A6A6JE19_WESOR</name>
<dbReference type="OrthoDB" id="1046782at2759"/>
<keyword evidence="1" id="KW-0812">Transmembrane</keyword>
<sequence>MRNNGPFIDNCRLAPRDLPLPEFANGLGDLFTRFEIPSAFLQESLQAASQSFGVWKKDNYTQYVWMHLLSKDVAIVAAPVPEMDTDGPAGLAQAAAASQRDRQFLHDYTWVKPGLVLKIEHDKPTSDSSKSVATLTSRPGRITLLGFGASTFQAGFQELIGTVPVDSLLEDPFILMQVAFAEMHRVIDNVGWHVADIFRGIEYDALAIATTPVKAGRLISFARLHNLMKHGIFLQENCEGAINTLDSLCSYHDEYIGKTPTSTQLRTRAELKYRRTIFRSTQGRLLALDRRMTNILQLSFNLVTQGDSRIARHEALSMRVIAFVSLWFLPLGTVATVFGTQLIRMQEDKPFRLQVSQEFWLLWVIATILTLGVVGISRMWYREVRDEEELRQGNERGWMAWKLLKTKLTIGVGNWTWSQNRRSAMASSDQHELV</sequence>
<proteinExistence type="predicted"/>
<dbReference type="EMBL" id="ML986504">
    <property type="protein sequence ID" value="KAF2274248.1"/>
    <property type="molecule type" value="Genomic_DNA"/>
</dbReference>
<feature type="transmembrane region" description="Helical" evidence="1">
    <location>
        <begin position="320"/>
        <end position="340"/>
    </location>
</feature>
<keyword evidence="3" id="KW-1185">Reference proteome</keyword>
<dbReference type="RefSeq" id="XP_033651787.1">
    <property type="nucleotide sequence ID" value="XM_033797097.1"/>
</dbReference>
<keyword evidence="1" id="KW-0472">Membrane</keyword>
<organism evidence="2 3">
    <name type="scientific">Westerdykella ornata</name>
    <dbReference type="NCBI Taxonomy" id="318751"/>
    <lineage>
        <taxon>Eukaryota</taxon>
        <taxon>Fungi</taxon>
        <taxon>Dikarya</taxon>
        <taxon>Ascomycota</taxon>
        <taxon>Pezizomycotina</taxon>
        <taxon>Dothideomycetes</taxon>
        <taxon>Pleosporomycetidae</taxon>
        <taxon>Pleosporales</taxon>
        <taxon>Sporormiaceae</taxon>
        <taxon>Westerdykella</taxon>
    </lineage>
</organism>
<protein>
    <recommendedName>
        <fullName evidence="4">Mg2+ transporter protein</fullName>
    </recommendedName>
</protein>
<evidence type="ECO:0000256" key="1">
    <source>
        <dbReference type="SAM" id="Phobius"/>
    </source>
</evidence>
<evidence type="ECO:0008006" key="4">
    <source>
        <dbReference type="Google" id="ProtNLM"/>
    </source>
</evidence>
<keyword evidence="1" id="KW-1133">Transmembrane helix</keyword>
<evidence type="ECO:0000313" key="3">
    <source>
        <dbReference type="Proteomes" id="UP000800097"/>
    </source>
</evidence>